<dbReference type="AlphaFoldDB" id="A0A6N9YTE6"/>
<dbReference type="Gene3D" id="3.40.190.10">
    <property type="entry name" value="Periplasmic binding protein-like II"/>
    <property type="match status" value="1"/>
</dbReference>
<proteinExistence type="predicted"/>
<feature type="signal peptide" evidence="1">
    <location>
        <begin position="1"/>
        <end position="24"/>
    </location>
</feature>
<evidence type="ECO:0000313" key="2">
    <source>
        <dbReference type="EMBL" id="NED98306.1"/>
    </source>
</evidence>
<evidence type="ECO:0000256" key="1">
    <source>
        <dbReference type="SAM" id="SignalP"/>
    </source>
</evidence>
<organism evidence="2 3">
    <name type="scientific">Phytoactinopolyspora alkaliphila</name>
    <dbReference type="NCBI Taxonomy" id="1783498"/>
    <lineage>
        <taxon>Bacteria</taxon>
        <taxon>Bacillati</taxon>
        <taxon>Actinomycetota</taxon>
        <taxon>Actinomycetes</taxon>
        <taxon>Jiangellales</taxon>
        <taxon>Jiangellaceae</taxon>
        <taxon>Phytoactinopolyspora</taxon>
    </lineage>
</organism>
<dbReference type="RefSeq" id="WP_163821088.1">
    <property type="nucleotide sequence ID" value="NZ_JAAGOB010000018.1"/>
</dbReference>
<dbReference type="PANTHER" id="PTHR43649:SF17">
    <property type="entry name" value="ABC TRANSPORTER SOLUTE BINDING PROTEIN-SUGAR TRANSPORT"/>
    <property type="match status" value="1"/>
</dbReference>
<dbReference type="InterPro" id="IPR050490">
    <property type="entry name" value="Bact_solute-bd_prot1"/>
</dbReference>
<dbReference type="Pfam" id="PF01547">
    <property type="entry name" value="SBP_bac_1"/>
    <property type="match status" value="1"/>
</dbReference>
<protein>
    <submittedName>
        <fullName evidence="2">Extracellular solute-binding protein</fullName>
    </submittedName>
</protein>
<keyword evidence="3" id="KW-1185">Reference proteome</keyword>
<keyword evidence="1" id="KW-0732">Signal</keyword>
<dbReference type="PANTHER" id="PTHR43649">
    <property type="entry name" value="ARABINOSE-BINDING PROTEIN-RELATED"/>
    <property type="match status" value="1"/>
</dbReference>
<dbReference type="Proteomes" id="UP000469185">
    <property type="component" value="Unassembled WGS sequence"/>
</dbReference>
<accession>A0A6N9YTE6</accession>
<comment type="caution">
    <text evidence="2">The sequence shown here is derived from an EMBL/GenBank/DDBJ whole genome shotgun (WGS) entry which is preliminary data.</text>
</comment>
<dbReference type="InterPro" id="IPR006059">
    <property type="entry name" value="SBP"/>
</dbReference>
<sequence>MNSSRLITRRAWFAFPAAAALALAACGSDDGDPDSASGGNANIEDADAELQFIWPGTSDPEMRVAEDFQADLNEDNPNLKLEYNFMSWGDMQDQLAIRIQAGNPPDLTMTQDVLDLVRMQGLEPLRDRLEGSDLEASEFRPGTLEYSTVDGELYAVPYLAQAFTLVVNEELLAEAGMAVEDLKTWADMEAAAEAMTTEDTYGFAYPMGNPRFAFRVPMTAAYSNDLLMNDTSPEAEQQWRELLDHFEAMRPYRPAADVTWDYADMFRAYANGEVGMIAAGTFFTPNVYELNPQIIDVSRQIAYPAGPSAEQSKAPVMNVGYGIFAGGQNPDLSWNVLERLVDDEWVARQASVVHVPARTTVGVDAIVEHLPDIYPEAIDGQTRQIEDMMALIDEGGVAYEPIPGQPEMEPEVQEIMRTFNDGSIDADEAYALLMERIGEVKDRQ</sequence>
<name>A0A6N9YTE6_9ACTN</name>
<gene>
    <name evidence="2" type="ORF">G1H11_23680</name>
</gene>
<dbReference type="SUPFAM" id="SSF53850">
    <property type="entry name" value="Periplasmic binding protein-like II"/>
    <property type="match status" value="1"/>
</dbReference>
<evidence type="ECO:0000313" key="3">
    <source>
        <dbReference type="Proteomes" id="UP000469185"/>
    </source>
</evidence>
<feature type="chain" id="PRO_5026793664" evidence="1">
    <location>
        <begin position="25"/>
        <end position="444"/>
    </location>
</feature>
<dbReference type="EMBL" id="JAAGOB010000018">
    <property type="protein sequence ID" value="NED98306.1"/>
    <property type="molecule type" value="Genomic_DNA"/>
</dbReference>
<reference evidence="2 3" key="1">
    <citation type="submission" date="2020-02" db="EMBL/GenBank/DDBJ databases">
        <authorList>
            <person name="Li X.-J."/>
            <person name="Feng X.-M."/>
        </authorList>
    </citation>
    <scope>NUCLEOTIDE SEQUENCE [LARGE SCALE GENOMIC DNA]</scope>
    <source>
        <strain evidence="2 3">CGMCC 4.7225</strain>
    </source>
</reference>
<dbReference type="PROSITE" id="PS51257">
    <property type="entry name" value="PROKAR_LIPOPROTEIN"/>
    <property type="match status" value="1"/>
</dbReference>